<dbReference type="GO" id="GO:0047617">
    <property type="term" value="F:fatty acyl-CoA hydrolase activity"/>
    <property type="evidence" value="ECO:0007669"/>
    <property type="project" value="TreeGrafter"/>
</dbReference>
<dbReference type="PANTHER" id="PTHR31793">
    <property type="entry name" value="4-HYDROXYBENZOYL-COA THIOESTERASE FAMILY MEMBER"/>
    <property type="match status" value="1"/>
</dbReference>
<dbReference type="InterPro" id="IPR029069">
    <property type="entry name" value="HotDog_dom_sf"/>
</dbReference>
<gene>
    <name evidence="1" type="ORF">AOZ06_37290</name>
</gene>
<dbReference type="CDD" id="cd00586">
    <property type="entry name" value="4HBT"/>
    <property type="match status" value="1"/>
</dbReference>
<dbReference type="KEGG" id="kphy:AOZ06_37290"/>
<dbReference type="STRING" id="860235.AOZ06_37290"/>
<dbReference type="OrthoDB" id="3683044at2"/>
<dbReference type="EMBL" id="CP012752">
    <property type="protein sequence ID" value="ALG11781.1"/>
    <property type="molecule type" value="Genomic_DNA"/>
</dbReference>
<dbReference type="AlphaFoldDB" id="A0A0N9I2A9"/>
<accession>A0A0N9I2A9</accession>
<dbReference type="SUPFAM" id="SSF54637">
    <property type="entry name" value="Thioesterase/thiol ester dehydrase-isomerase"/>
    <property type="match status" value="1"/>
</dbReference>
<proteinExistence type="predicted"/>
<reference evidence="1 2" key="1">
    <citation type="submission" date="2015-07" db="EMBL/GenBank/DDBJ databases">
        <title>Genome sequencing of Kibdelosporangium phytohabitans.</title>
        <authorList>
            <person name="Qin S."/>
            <person name="Xing K."/>
        </authorList>
    </citation>
    <scope>NUCLEOTIDE SEQUENCE [LARGE SCALE GENOMIC DNA]</scope>
    <source>
        <strain evidence="1 2">KLBMP1111</strain>
    </source>
</reference>
<keyword evidence="2" id="KW-1185">Reference proteome</keyword>
<protein>
    <submittedName>
        <fullName evidence="1">Thioesterase</fullName>
    </submittedName>
</protein>
<organism evidence="1 2">
    <name type="scientific">Kibdelosporangium phytohabitans</name>
    <dbReference type="NCBI Taxonomy" id="860235"/>
    <lineage>
        <taxon>Bacteria</taxon>
        <taxon>Bacillati</taxon>
        <taxon>Actinomycetota</taxon>
        <taxon>Actinomycetes</taxon>
        <taxon>Pseudonocardiales</taxon>
        <taxon>Pseudonocardiaceae</taxon>
        <taxon>Kibdelosporangium</taxon>
    </lineage>
</organism>
<dbReference type="RefSeq" id="WP_054293677.1">
    <property type="nucleotide sequence ID" value="NZ_CP012752.1"/>
</dbReference>
<dbReference type="Pfam" id="PF13279">
    <property type="entry name" value="4HBT_2"/>
    <property type="match status" value="1"/>
</dbReference>
<dbReference type="InterPro" id="IPR050563">
    <property type="entry name" value="4-hydroxybenzoyl-CoA_TE"/>
</dbReference>
<evidence type="ECO:0000313" key="2">
    <source>
        <dbReference type="Proteomes" id="UP000063699"/>
    </source>
</evidence>
<name>A0A0N9I2A9_9PSEU</name>
<dbReference type="Proteomes" id="UP000063699">
    <property type="component" value="Chromosome"/>
</dbReference>
<dbReference type="PANTHER" id="PTHR31793:SF24">
    <property type="entry name" value="LONG-CHAIN ACYL-COA THIOESTERASE FADM"/>
    <property type="match status" value="1"/>
</dbReference>
<evidence type="ECO:0000313" key="1">
    <source>
        <dbReference type="EMBL" id="ALG11781.1"/>
    </source>
</evidence>
<dbReference type="Gene3D" id="3.10.129.10">
    <property type="entry name" value="Hotdog Thioesterase"/>
    <property type="match status" value="1"/>
</dbReference>
<sequence length="153" mass="16823">MTEPVFRTTLPIRFDDLDTNGHVQGSVYLAYADHTRWECLVAAGIDLVKLRERGVGPVNLSTNIDFHRELTMPGSVEVTCEFKWGAGKTFVVEQHVHKDDGTLAATVRSVSGLLDLAERRLVADPARHWLALASRPGLLGLSDRGGSERDDGE</sequence>